<feature type="transmembrane region" description="Helical" evidence="4">
    <location>
        <begin position="31"/>
        <end position="49"/>
    </location>
</feature>
<keyword evidence="4" id="KW-1133">Transmembrane helix</keyword>
<dbReference type="EC" id="7.1.1.-" evidence="4"/>
<comment type="caution">
    <text evidence="5">The sequence shown here is derived from an EMBL/GenBank/DDBJ whole genome shotgun (WGS) entry which is preliminary data.</text>
</comment>
<feature type="transmembrane region" description="Helical" evidence="4">
    <location>
        <begin position="89"/>
        <end position="110"/>
    </location>
</feature>
<feature type="transmembrane region" description="Helical" evidence="4">
    <location>
        <begin position="144"/>
        <end position="167"/>
    </location>
</feature>
<gene>
    <name evidence="5" type="ORF">CCR82_10960</name>
</gene>
<dbReference type="InterPro" id="IPR042106">
    <property type="entry name" value="Nuo/plastoQ_OxRdtase_6_NuoJ"/>
</dbReference>
<keyword evidence="4" id="KW-0874">Quinone</keyword>
<accession>A0AAJ0UGS5</accession>
<organism evidence="5 6">
    <name type="scientific">Halochromatium salexigens</name>
    <name type="common">Chromatium salexigens</name>
    <dbReference type="NCBI Taxonomy" id="49447"/>
    <lineage>
        <taxon>Bacteria</taxon>
        <taxon>Pseudomonadati</taxon>
        <taxon>Pseudomonadota</taxon>
        <taxon>Gammaproteobacteria</taxon>
        <taxon>Chromatiales</taxon>
        <taxon>Chromatiaceae</taxon>
        <taxon>Halochromatium</taxon>
    </lineage>
</organism>
<feature type="transmembrane region" description="Helical" evidence="4">
    <location>
        <begin position="55"/>
        <end position="77"/>
    </location>
</feature>
<dbReference type="GO" id="GO:0048038">
    <property type="term" value="F:quinone binding"/>
    <property type="evidence" value="ECO:0007669"/>
    <property type="project" value="UniProtKB-UniRule"/>
</dbReference>
<keyword evidence="4" id="KW-0812">Transmembrane</keyword>
<dbReference type="NCBIfam" id="NF005164">
    <property type="entry name" value="PRK06638.1-4"/>
    <property type="match status" value="1"/>
</dbReference>
<evidence type="ECO:0000256" key="4">
    <source>
        <dbReference type="RuleBase" id="RU004429"/>
    </source>
</evidence>
<comment type="similarity">
    <text evidence="1 4">Belongs to the complex I subunit 6 family.</text>
</comment>
<evidence type="ECO:0000256" key="1">
    <source>
        <dbReference type="ARBA" id="ARBA00005698"/>
    </source>
</evidence>
<dbReference type="PANTHER" id="PTHR33269">
    <property type="entry name" value="NADH-UBIQUINONE OXIDOREDUCTASE CHAIN 6"/>
    <property type="match status" value="1"/>
</dbReference>
<keyword evidence="6" id="KW-1185">Reference proteome</keyword>
<dbReference type="Gene3D" id="1.20.120.1200">
    <property type="entry name" value="NADH-ubiquinone/plastoquinone oxidoreductase chain 6, subunit NuoJ"/>
    <property type="match status" value="1"/>
</dbReference>
<evidence type="ECO:0000313" key="6">
    <source>
        <dbReference type="Proteomes" id="UP001296967"/>
    </source>
</evidence>
<protein>
    <recommendedName>
        <fullName evidence="2 4">NADH-quinone oxidoreductase subunit J</fullName>
        <ecNumber evidence="4">7.1.1.-</ecNumber>
    </recommendedName>
</protein>
<sequence length="204" mass="22709">MGFEKFLFYVFAAITVVAAGMVVTRRNPVHAVLFLVLAFVSSAALWLLLEAEFLGIVLVLVYVGAVMVLFLFVVMMLDIDIAALRGQFIRYLPIGLLIALVMVVNLFLVLGPSNFGLELFAKPEAQPADYSNTVELGLQLYTTYLYPFEIAAVILLVAIVAAIRLTLRRRPETKYQDASKQVRVKKGPDRIRLVSMPALKEKSK</sequence>
<comment type="function">
    <text evidence="4">NDH-1 shuttles electrons from NADH, via FMN and iron-sulfur (Fe-S) centers, to quinones in the respiratory chain. Couples the redox reaction to proton translocation (for every two electrons transferred, four hydrogen ions are translocated across the cytoplasmic membrane), and thus conserves the redox energy in a proton gradient.</text>
</comment>
<evidence type="ECO:0000313" key="5">
    <source>
        <dbReference type="EMBL" id="MBK5931028.1"/>
    </source>
</evidence>
<comment type="catalytic activity">
    <reaction evidence="4">
        <text>a quinone + NADH + 5 H(+)(in) = a quinol + NAD(+) + 4 H(+)(out)</text>
        <dbReference type="Rhea" id="RHEA:57888"/>
        <dbReference type="ChEBI" id="CHEBI:15378"/>
        <dbReference type="ChEBI" id="CHEBI:24646"/>
        <dbReference type="ChEBI" id="CHEBI:57540"/>
        <dbReference type="ChEBI" id="CHEBI:57945"/>
        <dbReference type="ChEBI" id="CHEBI:132124"/>
    </reaction>
</comment>
<name>A0AAJ0UGS5_HALSE</name>
<dbReference type="AlphaFoldDB" id="A0AAJ0UGS5"/>
<evidence type="ECO:0000256" key="2">
    <source>
        <dbReference type="ARBA" id="ARBA00019907"/>
    </source>
</evidence>
<reference evidence="5" key="2">
    <citation type="journal article" date="2020" name="Microorganisms">
        <title>Osmotic Adaptation and Compatible Solute Biosynthesis of Phototrophic Bacteria as Revealed from Genome Analyses.</title>
        <authorList>
            <person name="Imhoff J.F."/>
            <person name="Rahn T."/>
            <person name="Kunzel S."/>
            <person name="Keller A."/>
            <person name="Neulinger S.C."/>
        </authorList>
    </citation>
    <scope>NUCLEOTIDE SEQUENCE</scope>
    <source>
        <strain evidence="5">DSM 4395</strain>
    </source>
</reference>
<dbReference type="InterPro" id="IPR001457">
    <property type="entry name" value="NADH_UbQ/plastoQ_OxRdtase_su6"/>
</dbReference>
<dbReference type="EMBL" id="NHSF01000059">
    <property type="protein sequence ID" value="MBK5931028.1"/>
    <property type="molecule type" value="Genomic_DNA"/>
</dbReference>
<keyword evidence="4" id="KW-0520">NAD</keyword>
<keyword evidence="4" id="KW-0472">Membrane</keyword>
<dbReference type="RefSeq" id="WP_201245847.1">
    <property type="nucleotide sequence ID" value="NZ_NHSF01000059.1"/>
</dbReference>
<proteinExistence type="inferred from homology"/>
<dbReference type="PANTHER" id="PTHR33269:SF17">
    <property type="entry name" value="NADH-UBIQUINONE OXIDOREDUCTASE CHAIN 6"/>
    <property type="match status" value="1"/>
</dbReference>
<dbReference type="GO" id="GO:0005886">
    <property type="term" value="C:plasma membrane"/>
    <property type="evidence" value="ECO:0007669"/>
    <property type="project" value="UniProtKB-SubCell"/>
</dbReference>
<evidence type="ECO:0000256" key="3">
    <source>
        <dbReference type="ARBA" id="ARBA00025811"/>
    </source>
</evidence>
<feature type="transmembrane region" description="Helical" evidence="4">
    <location>
        <begin position="6"/>
        <end position="24"/>
    </location>
</feature>
<reference evidence="5" key="1">
    <citation type="submission" date="2017-05" db="EMBL/GenBank/DDBJ databases">
        <authorList>
            <person name="Imhoff J.F."/>
            <person name="Rahn T."/>
            <person name="Kuenzel S."/>
            <person name="Neulinger S.C."/>
        </authorList>
    </citation>
    <scope>NUCLEOTIDE SEQUENCE</scope>
    <source>
        <strain evidence="5">DSM 4395</strain>
    </source>
</reference>
<comment type="subunit">
    <text evidence="3">Composed of 13 different subunits. Subunits NuoA, H, J, K, L, M, N constitute the membrane sector of the complex.</text>
</comment>
<keyword evidence="4" id="KW-1003">Cell membrane</keyword>
<comment type="subcellular location">
    <subcellularLocation>
        <location evidence="4">Cell membrane</location>
        <topology evidence="4">Multi-pass membrane protein</topology>
    </subcellularLocation>
</comment>
<dbReference type="GO" id="GO:0008137">
    <property type="term" value="F:NADH dehydrogenase (ubiquinone) activity"/>
    <property type="evidence" value="ECO:0007669"/>
    <property type="project" value="UniProtKB-UniRule"/>
</dbReference>
<dbReference type="Pfam" id="PF00499">
    <property type="entry name" value="Oxidored_q3"/>
    <property type="match status" value="1"/>
</dbReference>
<dbReference type="Proteomes" id="UP001296967">
    <property type="component" value="Unassembled WGS sequence"/>
</dbReference>